<dbReference type="InterPro" id="IPR002575">
    <property type="entry name" value="Aminoglycoside_PTrfase"/>
</dbReference>
<reference evidence="2" key="1">
    <citation type="journal article" date="2024" name="Antonie Van Leeuwenhoek">
        <title>Isoptericola haloaureus sp. nov., a dimorphic actinobacterium isolated from mangrove sediments of southeast India, implicating biosaline agricultural significance through nitrogen fixation and salt tolerance genes.</title>
        <authorList>
            <person name="Prathaban M."/>
            <person name="Prathiviraj R."/>
            <person name="Ravichandran M."/>
            <person name="Natarajan S.D."/>
            <person name="Sobanaa M."/>
            <person name="Hari Krishna Kumar S."/>
            <person name="Chandrasekar V."/>
            <person name="Selvin J."/>
        </authorList>
    </citation>
    <scope>NUCLEOTIDE SEQUENCE</scope>
    <source>
        <strain evidence="2">MP1014</strain>
    </source>
</reference>
<evidence type="ECO:0000313" key="3">
    <source>
        <dbReference type="Proteomes" id="UP001310387"/>
    </source>
</evidence>
<gene>
    <name evidence="2" type="ORF">V5O49_03600</name>
</gene>
<organism evidence="2 3">
    <name type="scientific">Isoptericola haloaureus</name>
    <dbReference type="NCBI Taxonomy" id="1542902"/>
    <lineage>
        <taxon>Bacteria</taxon>
        <taxon>Bacillati</taxon>
        <taxon>Actinomycetota</taxon>
        <taxon>Actinomycetes</taxon>
        <taxon>Micrococcales</taxon>
        <taxon>Promicromonosporaceae</taxon>
        <taxon>Isoptericola</taxon>
    </lineage>
</organism>
<keyword evidence="3" id="KW-1185">Reference proteome</keyword>
<dbReference type="SUPFAM" id="SSF56112">
    <property type="entry name" value="Protein kinase-like (PK-like)"/>
    <property type="match status" value="1"/>
</dbReference>
<dbReference type="Pfam" id="PF01636">
    <property type="entry name" value="APH"/>
    <property type="match status" value="1"/>
</dbReference>
<dbReference type="InterPro" id="IPR011009">
    <property type="entry name" value="Kinase-like_dom_sf"/>
</dbReference>
<dbReference type="RefSeq" id="WP_332901037.1">
    <property type="nucleotide sequence ID" value="NZ_JBAGLP010000107.1"/>
</dbReference>
<dbReference type="Gene3D" id="3.90.1200.10">
    <property type="match status" value="1"/>
</dbReference>
<sequence>MIDVSVQHAAPDPSVGELLAAWLPTQRWFPGGTSVRAEPWLAVTFDQEGADVAGTDGAHGDVVLLLTRLVGPELPGGELLAQVPLVLSDPEHVSLGHIGTVETASGAIAVHDGGANPACWVLLLRAMGITGDAATLTERGRVLAGEQSNTSVILPGVPSPGGAGGMLKILRTIADGPHPDVVVPQALTADGWEGVPRFLGALEIDADDSTESSVHLAILSELVPHAEDGFELACDLASRGESFAEHAGDLGRLVAELHQRMATLLPVGPPLDATRFVAGLRRRADRAVAEADVLAPRAAEISALLDDLEQRLAALPEPVATQRIHGDLHLGQTLFGEGWKVLDFEGEPQRSVDERTAPDLPLRDVAGMLRSFDYAAAVAEAPDPATWQAEAAEAFLAGYRDAALAGSGLDAETAATVLDALVLDKALYEVVYESHHRPTWLPIPLGAVDRLLRD</sequence>
<comment type="caution">
    <text evidence="2">The sequence shown here is derived from an EMBL/GenBank/DDBJ whole genome shotgun (WGS) entry which is preliminary data.</text>
</comment>
<name>A0ABU7Z468_9MICO</name>
<evidence type="ECO:0000259" key="1">
    <source>
        <dbReference type="Pfam" id="PF01636"/>
    </source>
</evidence>
<dbReference type="EMBL" id="JBAGLP010000107">
    <property type="protein sequence ID" value="MEG3614204.1"/>
    <property type="molecule type" value="Genomic_DNA"/>
</dbReference>
<feature type="domain" description="Aminoglycoside phosphotransferase" evidence="1">
    <location>
        <begin position="245"/>
        <end position="394"/>
    </location>
</feature>
<reference evidence="2" key="2">
    <citation type="submission" date="2024-02" db="EMBL/GenBank/DDBJ databases">
        <authorList>
            <person name="Prathaban M."/>
            <person name="Mythili R."/>
            <person name="Sharmila Devi N."/>
            <person name="Sobanaa M."/>
            <person name="Prathiviraj R."/>
            <person name="Selvin J."/>
        </authorList>
    </citation>
    <scope>NUCLEOTIDE SEQUENCE</scope>
    <source>
        <strain evidence="2">MP1014</strain>
    </source>
</reference>
<protein>
    <submittedName>
        <fullName evidence="2">Phosphotransferase</fullName>
    </submittedName>
</protein>
<evidence type="ECO:0000313" key="2">
    <source>
        <dbReference type="EMBL" id="MEG3614204.1"/>
    </source>
</evidence>
<accession>A0ABU7Z468</accession>
<dbReference type="Proteomes" id="UP001310387">
    <property type="component" value="Unassembled WGS sequence"/>
</dbReference>
<proteinExistence type="predicted"/>